<dbReference type="GO" id="GO:0006654">
    <property type="term" value="P:phosphatidic acid biosynthetic process"/>
    <property type="evidence" value="ECO:0007669"/>
    <property type="project" value="TreeGrafter"/>
</dbReference>
<comment type="pathway">
    <text evidence="1">Lipid metabolism.</text>
</comment>
<keyword evidence="4" id="KW-0472">Membrane</keyword>
<name>A0A063Y5D9_9GAMM</name>
<dbReference type="EMBL" id="JMSZ01000024">
    <property type="protein sequence ID" value="KDE39747.1"/>
    <property type="molecule type" value="Genomic_DNA"/>
</dbReference>
<dbReference type="Pfam" id="PF01553">
    <property type="entry name" value="Acyltransferase"/>
    <property type="match status" value="1"/>
</dbReference>
<dbReference type="AlphaFoldDB" id="A0A063Y5D9"/>
<dbReference type="Proteomes" id="UP000027318">
    <property type="component" value="Unassembled WGS sequence"/>
</dbReference>
<dbReference type="SUPFAM" id="SSF69593">
    <property type="entry name" value="Glycerol-3-phosphate (1)-acyltransferase"/>
    <property type="match status" value="1"/>
</dbReference>
<proteinExistence type="predicted"/>
<keyword evidence="7" id="KW-1185">Reference proteome</keyword>
<dbReference type="PANTHER" id="PTHR10434">
    <property type="entry name" value="1-ACYL-SN-GLYCEROL-3-PHOSPHATE ACYLTRANSFERASE"/>
    <property type="match status" value="1"/>
</dbReference>
<keyword evidence="2 6" id="KW-0808">Transferase</keyword>
<reference evidence="6" key="1">
    <citation type="journal article" date="2005" name="Int. J. Syst. Evol. Microbiol.">
        <title>Nitrincola lacisaponensis gen. nov., sp. nov., a novel alkaliphilic bacterium isolated from an alkaline, saline lake.</title>
        <authorList>
            <person name="Dimitriu P.A."/>
            <person name="Shukla S.K."/>
            <person name="Conradt J."/>
            <person name="Marquez M.C."/>
            <person name="Ventosa A."/>
            <person name="Maglia A."/>
            <person name="Peyton B.M."/>
            <person name="Pinkart H.C."/>
            <person name="Mormile M.R."/>
        </authorList>
    </citation>
    <scope>NUCLEOTIDE SEQUENCE [LARGE SCALE GENOMIC DNA]</scope>
    <source>
        <strain evidence="6">4CA</strain>
    </source>
</reference>
<dbReference type="GO" id="GO:0003841">
    <property type="term" value="F:1-acylglycerol-3-phosphate O-acyltransferase activity"/>
    <property type="evidence" value="ECO:0007669"/>
    <property type="project" value="UniProtKB-EC"/>
</dbReference>
<dbReference type="PATRIC" id="fig|267850.7.peg.1757"/>
<keyword evidence="3 6" id="KW-0012">Acyltransferase</keyword>
<evidence type="ECO:0000256" key="4">
    <source>
        <dbReference type="SAM" id="Phobius"/>
    </source>
</evidence>
<evidence type="ECO:0000313" key="7">
    <source>
        <dbReference type="Proteomes" id="UP000027318"/>
    </source>
</evidence>
<sequence length="237" mass="26605">MLKLRALLFAAGFYPVTMIYAIPCLLLGPLLPFRARFRFLTAINYFYIGWLRVTCGVKTQVEGLHHLPKDQPYVALANHQSEWETLYFQLVFRPQSVVLKRELLKIPLFGWALALLNPIALDRSQRREALKQLLRQGSERLEQGIPVLIFPQGTRVAVGKPGRFNKGGAMLAVKQGVPIVPVVHNAGHCWPGKSFVKYPGTVTLVIGEPIQTAGRSVDEVHQEVEAWMLDQMARIGA</sequence>
<comment type="caution">
    <text evidence="6">The sequence shown here is derived from an EMBL/GenBank/DDBJ whole genome shotgun (WGS) entry which is preliminary data.</text>
</comment>
<feature type="domain" description="Phospholipid/glycerol acyltransferase" evidence="5">
    <location>
        <begin position="73"/>
        <end position="187"/>
    </location>
</feature>
<dbReference type="EC" id="2.3.1.51" evidence="6"/>
<dbReference type="CDD" id="cd07989">
    <property type="entry name" value="LPLAT_AGPAT-like"/>
    <property type="match status" value="1"/>
</dbReference>
<feature type="transmembrane region" description="Helical" evidence="4">
    <location>
        <begin position="6"/>
        <end position="31"/>
    </location>
</feature>
<dbReference type="STRING" id="267850.ADINL_1787"/>
<accession>A0A063Y5D9</accession>
<dbReference type="PANTHER" id="PTHR10434:SF40">
    <property type="entry name" value="1-ACYL-SN-GLYCEROL-3-PHOSPHATE ACYLTRANSFERASE"/>
    <property type="match status" value="1"/>
</dbReference>
<keyword evidence="4" id="KW-0812">Transmembrane</keyword>
<dbReference type="SMART" id="SM00563">
    <property type="entry name" value="PlsC"/>
    <property type="match status" value="1"/>
</dbReference>
<dbReference type="OrthoDB" id="9812274at2"/>
<evidence type="ECO:0000256" key="2">
    <source>
        <dbReference type="ARBA" id="ARBA00022679"/>
    </source>
</evidence>
<protein>
    <submittedName>
        <fullName evidence="6">1-acyl-sn-glycerol-3-phosphate acyltransferase</fullName>
        <ecNumber evidence="6">2.3.1.51</ecNumber>
    </submittedName>
</protein>
<evidence type="ECO:0000313" key="6">
    <source>
        <dbReference type="EMBL" id="KDE39747.1"/>
    </source>
</evidence>
<evidence type="ECO:0000259" key="5">
    <source>
        <dbReference type="SMART" id="SM00563"/>
    </source>
</evidence>
<dbReference type="RefSeq" id="WP_036546659.1">
    <property type="nucleotide sequence ID" value="NZ_JMSZ01000024.1"/>
</dbReference>
<evidence type="ECO:0000256" key="3">
    <source>
        <dbReference type="ARBA" id="ARBA00023315"/>
    </source>
</evidence>
<gene>
    <name evidence="6" type="ORF">ADINL_1787</name>
</gene>
<dbReference type="InterPro" id="IPR002123">
    <property type="entry name" value="Plipid/glycerol_acylTrfase"/>
</dbReference>
<organism evidence="6 7">
    <name type="scientific">Nitrincola lacisaponensis</name>
    <dbReference type="NCBI Taxonomy" id="267850"/>
    <lineage>
        <taxon>Bacteria</taxon>
        <taxon>Pseudomonadati</taxon>
        <taxon>Pseudomonadota</taxon>
        <taxon>Gammaproteobacteria</taxon>
        <taxon>Oceanospirillales</taxon>
        <taxon>Oceanospirillaceae</taxon>
        <taxon>Nitrincola</taxon>
    </lineage>
</organism>
<evidence type="ECO:0000256" key="1">
    <source>
        <dbReference type="ARBA" id="ARBA00005189"/>
    </source>
</evidence>
<reference evidence="6" key="2">
    <citation type="submission" date="2014-03" db="EMBL/GenBank/DDBJ databases">
        <authorList>
            <person name="Singh A."/>
            <person name="Pinnaka A.K."/>
        </authorList>
    </citation>
    <scope>NUCLEOTIDE SEQUENCE</scope>
    <source>
        <strain evidence="6">4CA</strain>
    </source>
</reference>
<keyword evidence="4" id="KW-1133">Transmembrane helix</keyword>